<evidence type="ECO:0000259" key="3">
    <source>
        <dbReference type="Pfam" id="PF16347"/>
    </source>
</evidence>
<dbReference type="Proteomes" id="UP001527099">
    <property type="component" value="Unassembled WGS sequence"/>
</dbReference>
<evidence type="ECO:0000313" key="5">
    <source>
        <dbReference type="Proteomes" id="UP001527099"/>
    </source>
</evidence>
<keyword evidence="2" id="KW-0378">Hydrolase</keyword>
<dbReference type="PANTHER" id="PTHR45953">
    <property type="entry name" value="IDURONATE 2-SULFATASE"/>
    <property type="match status" value="1"/>
</dbReference>
<gene>
    <name evidence="4" type="ORF">M5X19_00550</name>
</gene>
<evidence type="ECO:0000313" key="4">
    <source>
        <dbReference type="EMBL" id="MCY9691422.1"/>
    </source>
</evidence>
<proteinExistence type="predicted"/>
<dbReference type="SUPFAM" id="SSF53649">
    <property type="entry name" value="Alkaline phosphatase-like"/>
    <property type="match status" value="1"/>
</dbReference>
<dbReference type="PANTHER" id="PTHR45953:SF1">
    <property type="entry name" value="IDURONATE 2-SULFATASE"/>
    <property type="match status" value="1"/>
</dbReference>
<name>A0ABT4G5J3_9BACL</name>
<dbReference type="InterPro" id="IPR032506">
    <property type="entry name" value="SGSH_C"/>
</dbReference>
<accession>A0ABT4G5J3</accession>
<keyword evidence="5" id="KW-1185">Reference proteome</keyword>
<dbReference type="Pfam" id="PF16347">
    <property type="entry name" value="SGSH_C"/>
    <property type="match status" value="1"/>
</dbReference>
<dbReference type="Gene3D" id="3.40.720.10">
    <property type="entry name" value="Alkaline Phosphatase, subunit A"/>
    <property type="match status" value="1"/>
</dbReference>
<keyword evidence="1" id="KW-0479">Metal-binding</keyword>
<protein>
    <submittedName>
        <fullName evidence="4">Sulfatase-like hydrolase/transferase</fullName>
    </submittedName>
</protein>
<organism evidence="4 5">
    <name type="scientific">Paenibacillus alginolyticus</name>
    <dbReference type="NCBI Taxonomy" id="59839"/>
    <lineage>
        <taxon>Bacteria</taxon>
        <taxon>Bacillati</taxon>
        <taxon>Bacillota</taxon>
        <taxon>Bacilli</taxon>
        <taxon>Bacillales</taxon>
        <taxon>Paenibacillaceae</taxon>
        <taxon>Paenibacillus</taxon>
    </lineage>
</organism>
<sequence>MSDFETDSISQDIANATQAAEYIKQDKGINPNYLIPPFPFFDNAQNREDMAGFLTSARVVDCCAGIVMDAIRESGHVDDTFIIFTTDHGIAFPKMKCNLYDKGIGVSLILKFPENKRKGEAVDALVSQIDLFPTLCEVLSLDKPSWLQGTSIMPLMGGTDIRVRDELFADVTYHAAYEPVRAIRTERYKLIKYFDIHESFVPAKYR</sequence>
<evidence type="ECO:0000256" key="1">
    <source>
        <dbReference type="ARBA" id="ARBA00022723"/>
    </source>
</evidence>
<comment type="caution">
    <text evidence="4">The sequence shown here is derived from an EMBL/GenBank/DDBJ whole genome shotgun (WGS) entry which is preliminary data.</text>
</comment>
<evidence type="ECO:0000256" key="2">
    <source>
        <dbReference type="ARBA" id="ARBA00022801"/>
    </source>
</evidence>
<dbReference type="RefSeq" id="WP_268613324.1">
    <property type="nucleotide sequence ID" value="NZ_JAMDMX010000001.1"/>
</dbReference>
<reference evidence="4 5" key="1">
    <citation type="submission" date="2022-05" db="EMBL/GenBank/DDBJ databases">
        <title>Genome Sequencing of Bee-Associated Microbes.</title>
        <authorList>
            <person name="Dunlap C."/>
        </authorList>
    </citation>
    <scope>NUCLEOTIDE SEQUENCE [LARGE SCALE GENOMIC DNA]</scope>
    <source>
        <strain evidence="4 5">NRRL B-14421</strain>
    </source>
</reference>
<dbReference type="EMBL" id="JAMDMX010000001">
    <property type="protein sequence ID" value="MCY9691422.1"/>
    <property type="molecule type" value="Genomic_DNA"/>
</dbReference>
<feature type="domain" description="N-sulphoglucosamine sulphohydrolase C-terminal" evidence="3">
    <location>
        <begin position="97"/>
        <end position="198"/>
    </location>
</feature>
<dbReference type="InterPro" id="IPR017850">
    <property type="entry name" value="Alkaline_phosphatase_core_sf"/>
</dbReference>